<organism evidence="2 4">
    <name type="scientific">Hoyosella altamirensis</name>
    <dbReference type="NCBI Taxonomy" id="616997"/>
    <lineage>
        <taxon>Bacteria</taxon>
        <taxon>Bacillati</taxon>
        <taxon>Actinomycetota</taxon>
        <taxon>Actinomycetes</taxon>
        <taxon>Mycobacteriales</taxon>
        <taxon>Hoyosellaceae</taxon>
        <taxon>Hoyosella</taxon>
    </lineage>
</organism>
<dbReference type="EMBL" id="JACHWS010000002">
    <property type="protein sequence ID" value="MBB3037444.1"/>
    <property type="molecule type" value="Genomic_DNA"/>
</dbReference>
<comment type="caution">
    <text evidence="2">The sequence shown here is derived from an EMBL/GenBank/DDBJ whole genome shotgun (WGS) entry which is preliminary data.</text>
</comment>
<evidence type="ECO:0000256" key="1">
    <source>
        <dbReference type="SAM" id="MobiDB-lite"/>
    </source>
</evidence>
<gene>
    <name evidence="2" type="ORF">FHU29_001876</name>
    <name evidence="3" type="ORF">FHU29_001893</name>
</gene>
<dbReference type="Proteomes" id="UP000567922">
    <property type="component" value="Unassembled WGS sequence"/>
</dbReference>
<accession>A0A839RM01</accession>
<evidence type="ECO:0000313" key="4">
    <source>
        <dbReference type="Proteomes" id="UP000567922"/>
    </source>
</evidence>
<name>A0A839RM01_9ACTN</name>
<dbReference type="RefSeq" id="WP_157095244.1">
    <property type="nucleotide sequence ID" value="NZ_BDDI01000012.1"/>
</dbReference>
<feature type="region of interest" description="Disordered" evidence="1">
    <location>
        <begin position="21"/>
        <end position="40"/>
    </location>
</feature>
<dbReference type="EMBL" id="JACHWS010000002">
    <property type="protein sequence ID" value="MBB3037427.1"/>
    <property type="molecule type" value="Genomic_DNA"/>
</dbReference>
<reference evidence="2 4" key="1">
    <citation type="submission" date="2020-08" db="EMBL/GenBank/DDBJ databases">
        <title>Sequencing the genomes of 1000 actinobacteria strains.</title>
        <authorList>
            <person name="Klenk H.-P."/>
        </authorList>
    </citation>
    <scope>NUCLEOTIDE SEQUENCE [LARGE SCALE GENOMIC DNA]</scope>
    <source>
        <strain evidence="2 4">DSM 45258</strain>
    </source>
</reference>
<evidence type="ECO:0000313" key="3">
    <source>
        <dbReference type="EMBL" id="MBB3037444.1"/>
    </source>
</evidence>
<sequence>MTVQIAAASTALILGEDRRANGQWDNKGGRGNKRETTVSGLEDAGGRKALARCGIVLDVLGRDALRAVRDGATSPNAAYRKACVRIALTAQREQRSAARFKRGYRYPSEQTYQHRLCTTISATAQKIS</sequence>
<protein>
    <submittedName>
        <fullName evidence="2">Uncharacterized protein</fullName>
    </submittedName>
</protein>
<keyword evidence="4" id="KW-1185">Reference proteome</keyword>
<proteinExistence type="predicted"/>
<evidence type="ECO:0000313" key="2">
    <source>
        <dbReference type="EMBL" id="MBB3037427.1"/>
    </source>
</evidence>
<dbReference type="AlphaFoldDB" id="A0A839RM01"/>